<proteinExistence type="predicted"/>
<dbReference type="OrthoDB" id="7460443at2759"/>
<keyword evidence="1" id="KW-0732">Signal</keyword>
<feature type="chain" id="PRO_5040228736" evidence="1">
    <location>
        <begin position="20"/>
        <end position="114"/>
    </location>
</feature>
<accession>A0A9N9R991</accession>
<organism evidence="2 3">
    <name type="scientific">Diatraea saccharalis</name>
    <name type="common">sugarcane borer</name>
    <dbReference type="NCBI Taxonomy" id="40085"/>
    <lineage>
        <taxon>Eukaryota</taxon>
        <taxon>Metazoa</taxon>
        <taxon>Ecdysozoa</taxon>
        <taxon>Arthropoda</taxon>
        <taxon>Hexapoda</taxon>
        <taxon>Insecta</taxon>
        <taxon>Pterygota</taxon>
        <taxon>Neoptera</taxon>
        <taxon>Endopterygota</taxon>
        <taxon>Lepidoptera</taxon>
        <taxon>Glossata</taxon>
        <taxon>Ditrysia</taxon>
        <taxon>Pyraloidea</taxon>
        <taxon>Crambidae</taxon>
        <taxon>Crambinae</taxon>
        <taxon>Diatraea</taxon>
    </lineage>
</organism>
<dbReference type="Proteomes" id="UP001153714">
    <property type="component" value="Chromosome 5"/>
</dbReference>
<feature type="signal peptide" evidence="1">
    <location>
        <begin position="1"/>
        <end position="19"/>
    </location>
</feature>
<evidence type="ECO:0000313" key="2">
    <source>
        <dbReference type="EMBL" id="CAG9792936.1"/>
    </source>
</evidence>
<evidence type="ECO:0000256" key="1">
    <source>
        <dbReference type="SAM" id="SignalP"/>
    </source>
</evidence>
<gene>
    <name evidence="2" type="ORF">DIATSA_LOCUS10421</name>
</gene>
<sequence>MKLALLLLIVAIAAYNADTNDIPDVTDNSTVENNNDTDEYNAKYLPFVAFIDKDQDNSEYWRETEILSLVRSKEMDIDYEKCENARPVNSFVRIPSRRTVRPICKGQLGAPVLP</sequence>
<name>A0A9N9R991_9NEOP</name>
<dbReference type="AlphaFoldDB" id="A0A9N9R991"/>
<dbReference type="EMBL" id="OU893336">
    <property type="protein sequence ID" value="CAG9792936.1"/>
    <property type="molecule type" value="Genomic_DNA"/>
</dbReference>
<reference evidence="2" key="2">
    <citation type="submission" date="2022-10" db="EMBL/GenBank/DDBJ databases">
        <authorList>
            <consortium name="ENA_rothamsted_submissions"/>
            <consortium name="culmorum"/>
            <person name="King R."/>
        </authorList>
    </citation>
    <scope>NUCLEOTIDE SEQUENCE</scope>
</reference>
<reference evidence="2" key="1">
    <citation type="submission" date="2021-12" db="EMBL/GenBank/DDBJ databases">
        <authorList>
            <person name="King R."/>
        </authorList>
    </citation>
    <scope>NUCLEOTIDE SEQUENCE</scope>
</reference>
<keyword evidence="3" id="KW-1185">Reference proteome</keyword>
<protein>
    <submittedName>
        <fullName evidence="2">Uncharacterized protein</fullName>
    </submittedName>
</protein>
<evidence type="ECO:0000313" key="3">
    <source>
        <dbReference type="Proteomes" id="UP001153714"/>
    </source>
</evidence>